<evidence type="ECO:0000313" key="1">
    <source>
        <dbReference type="EMBL" id="NYH94787.1"/>
    </source>
</evidence>
<proteinExistence type="predicted"/>
<dbReference type="Gene3D" id="1.20.58.320">
    <property type="entry name" value="TPR-like"/>
    <property type="match status" value="1"/>
</dbReference>
<name>A0A7Y9XUN3_9SPHN</name>
<dbReference type="Proteomes" id="UP000522081">
    <property type="component" value="Unassembled WGS sequence"/>
</dbReference>
<dbReference type="EMBL" id="JACBZF010000002">
    <property type="protein sequence ID" value="NYH94787.1"/>
    <property type="molecule type" value="Genomic_DNA"/>
</dbReference>
<dbReference type="Gene3D" id="1.25.40.10">
    <property type="entry name" value="Tetratricopeptide repeat domain"/>
    <property type="match status" value="1"/>
</dbReference>
<sequence length="184" mass="21444">MTAARRPWAADLLHYWFHELEPRQWFASDEVVDRELRRRFEGHLAALRVRPATEFLSDRETARAAILLFDQVPRNLFRDDARAFATDPLAREICKAALRKRWDNGLSHAGKQFVYMPLMHSEDIADQRLSLRLFASLGDSFNFRFARSHHAMIARFGRFPHRNELLGRRTTEAEARAIAAGNAW</sequence>
<keyword evidence="2" id="KW-1185">Reference proteome</keyword>
<dbReference type="RefSeq" id="WP_179406737.1">
    <property type="nucleotide sequence ID" value="NZ_BMGF01000006.1"/>
</dbReference>
<protein>
    <submittedName>
        <fullName evidence="1">Uncharacterized protein (DUF924 family)</fullName>
    </submittedName>
</protein>
<accession>A0A7Y9XUN3</accession>
<dbReference type="Pfam" id="PF06041">
    <property type="entry name" value="DUF924"/>
    <property type="match status" value="1"/>
</dbReference>
<dbReference type="InterPro" id="IPR011990">
    <property type="entry name" value="TPR-like_helical_dom_sf"/>
</dbReference>
<dbReference type="InterPro" id="IPR010323">
    <property type="entry name" value="DUF924"/>
</dbReference>
<comment type="caution">
    <text evidence="1">The sequence shown here is derived from an EMBL/GenBank/DDBJ whole genome shotgun (WGS) entry which is preliminary data.</text>
</comment>
<gene>
    <name evidence="1" type="ORF">FHS75_001106</name>
</gene>
<reference evidence="1 2" key="1">
    <citation type="submission" date="2020-07" db="EMBL/GenBank/DDBJ databases">
        <title>Genomic Encyclopedia of Type Strains, Phase IV (KMG-IV): sequencing the most valuable type-strain genomes for metagenomic binning, comparative biology and taxonomic classification.</title>
        <authorList>
            <person name="Goeker M."/>
        </authorList>
    </citation>
    <scope>NUCLEOTIDE SEQUENCE [LARGE SCALE GENOMIC DNA]</scope>
    <source>
        <strain evidence="1 2">DSM 29043</strain>
    </source>
</reference>
<dbReference type="SUPFAM" id="SSF48452">
    <property type="entry name" value="TPR-like"/>
    <property type="match status" value="1"/>
</dbReference>
<dbReference type="AlphaFoldDB" id="A0A7Y9XUN3"/>
<organism evidence="1 2">
    <name type="scientific">Novosphingobium marinum</name>
    <dbReference type="NCBI Taxonomy" id="1514948"/>
    <lineage>
        <taxon>Bacteria</taxon>
        <taxon>Pseudomonadati</taxon>
        <taxon>Pseudomonadota</taxon>
        <taxon>Alphaproteobacteria</taxon>
        <taxon>Sphingomonadales</taxon>
        <taxon>Sphingomonadaceae</taxon>
        <taxon>Novosphingobium</taxon>
    </lineage>
</organism>
<evidence type="ECO:0000313" key="2">
    <source>
        <dbReference type="Proteomes" id="UP000522081"/>
    </source>
</evidence>